<dbReference type="eggNOG" id="COG0546">
    <property type="taxonomic scope" value="Bacteria"/>
</dbReference>
<dbReference type="InterPro" id="IPR036412">
    <property type="entry name" value="HAD-like_sf"/>
</dbReference>
<keyword evidence="2" id="KW-1185">Reference proteome</keyword>
<reference evidence="1 2" key="1">
    <citation type="submission" date="2011-11" db="EMBL/GenBank/DDBJ databases">
        <title>The Genome Sequence of Dialister succinatiphilus YIT 11850.</title>
        <authorList>
            <consortium name="The Broad Institute Genome Sequencing Platform"/>
            <person name="Earl A."/>
            <person name="Ward D."/>
            <person name="Feldgarden M."/>
            <person name="Gevers D."/>
            <person name="Morotomi M."/>
            <person name="Young S.K."/>
            <person name="Zeng Q."/>
            <person name="Gargeya S."/>
            <person name="Fitzgerald M."/>
            <person name="Haas B."/>
            <person name="Abouelleil A."/>
            <person name="Alvarado L."/>
            <person name="Arachchi H.M."/>
            <person name="Berlin A."/>
            <person name="Brown A."/>
            <person name="Chapman S.B."/>
            <person name="Dunbar C."/>
            <person name="Gearin G."/>
            <person name="Goldberg J."/>
            <person name="Griggs A."/>
            <person name="Gujja S."/>
            <person name="Heiman D."/>
            <person name="Howarth C."/>
            <person name="Lui A."/>
            <person name="MacDonald P.J.P."/>
            <person name="Montmayeur A."/>
            <person name="Murphy C."/>
            <person name="Neiman D."/>
            <person name="Pearson M."/>
            <person name="Priest M."/>
            <person name="Roberts A."/>
            <person name="Saif S."/>
            <person name="Shea T."/>
            <person name="Sisk P."/>
            <person name="Stolte C."/>
            <person name="Sykes S."/>
            <person name="Wortman J."/>
            <person name="Nusbaum C."/>
            <person name="Birren B."/>
        </authorList>
    </citation>
    <scope>NUCLEOTIDE SEQUENCE [LARGE SCALE GENOMIC DNA]</scope>
    <source>
        <strain evidence="1 2">YIT 11850</strain>
    </source>
</reference>
<dbReference type="Proteomes" id="UP000003277">
    <property type="component" value="Unassembled WGS sequence"/>
</dbReference>
<sequence>MKKVIFDVDGVLLSEERYFDVSALTVWELLYSKDYMGLPLEGEDFDARHVTEGQIASCRSRVWGKDRLLAFLKAHGINSNWDMVHCWLITALWLMALTYEKRSGGEKVCLTFEKPSDMKEAGLALMGLPVPEAEEILAKWEAVIPPDLEGEDVVTCLYKTMAGDFGNGSDWALLRSPFWTIHTEAFQAWYLGDDTFISLLHHVPYSGGKEGFLSREVPLAPAEAIRSLFIRLKEKGFAIAVATGRAREEMEIPFRLFHWYEEFDPLYLATASDAVEAAGLFHCPVPDKPAPFIFSCALFGRKRENYEAYLKEEMKPAAGDEVYVCGDSYSDVLGSRRAGTKFIGILTGLEGKKEAALFEREKVPYVDRITDIEKVIDTPSV</sequence>
<protein>
    <recommendedName>
        <fullName evidence="3">HAD hydrolase, family IA</fullName>
    </recommendedName>
</protein>
<dbReference type="EMBL" id="ADLT01000010">
    <property type="protein sequence ID" value="EHO63710.1"/>
    <property type="molecule type" value="Genomic_DNA"/>
</dbReference>
<organism evidence="1 2">
    <name type="scientific">Dialister succinatiphilus YIT 11850</name>
    <dbReference type="NCBI Taxonomy" id="742743"/>
    <lineage>
        <taxon>Bacteria</taxon>
        <taxon>Bacillati</taxon>
        <taxon>Bacillota</taxon>
        <taxon>Negativicutes</taxon>
        <taxon>Veillonellales</taxon>
        <taxon>Veillonellaceae</taxon>
        <taxon>Dialister</taxon>
    </lineage>
</organism>
<evidence type="ECO:0008006" key="3">
    <source>
        <dbReference type="Google" id="ProtNLM"/>
    </source>
</evidence>
<dbReference type="SFLD" id="SFLDG01129">
    <property type="entry name" value="C1.5:_HAD__Beta-PGM__Phosphata"/>
    <property type="match status" value="1"/>
</dbReference>
<comment type="caution">
    <text evidence="1">The sequence shown here is derived from an EMBL/GenBank/DDBJ whole genome shotgun (WGS) entry which is preliminary data.</text>
</comment>
<dbReference type="InterPro" id="IPR023214">
    <property type="entry name" value="HAD_sf"/>
</dbReference>
<dbReference type="PATRIC" id="fig|742743.3.peg.363"/>
<dbReference type="Pfam" id="PF13242">
    <property type="entry name" value="Hydrolase_like"/>
    <property type="match status" value="1"/>
</dbReference>
<dbReference type="HOGENOM" id="CLU_062573_0_0_9"/>
<name>H1CYB4_9FIRM</name>
<evidence type="ECO:0000313" key="1">
    <source>
        <dbReference type="EMBL" id="EHO63710.1"/>
    </source>
</evidence>
<gene>
    <name evidence="1" type="ORF">HMPREF9453_00352</name>
</gene>
<dbReference type="SFLD" id="SFLDS00003">
    <property type="entry name" value="Haloacid_Dehalogenase"/>
    <property type="match status" value="1"/>
</dbReference>
<dbReference type="Gene3D" id="3.40.50.1000">
    <property type="entry name" value="HAD superfamily/HAD-like"/>
    <property type="match status" value="1"/>
</dbReference>
<evidence type="ECO:0000313" key="2">
    <source>
        <dbReference type="Proteomes" id="UP000003277"/>
    </source>
</evidence>
<dbReference type="RefSeq" id="WP_008858858.1">
    <property type="nucleotide sequence ID" value="NZ_JH591187.1"/>
</dbReference>
<proteinExistence type="predicted"/>
<dbReference type="SUPFAM" id="SSF56784">
    <property type="entry name" value="HAD-like"/>
    <property type="match status" value="1"/>
</dbReference>
<dbReference type="AlphaFoldDB" id="H1CYB4"/>
<dbReference type="STRING" id="742743.HMPREF9453_00352"/>
<accession>H1CYB4</accession>
<dbReference type="CDD" id="cd01427">
    <property type="entry name" value="HAD_like"/>
    <property type="match status" value="1"/>
</dbReference>